<organism evidence="2 3">
    <name type="scientific">Diaporthe helianthi</name>
    <dbReference type="NCBI Taxonomy" id="158607"/>
    <lineage>
        <taxon>Eukaryota</taxon>
        <taxon>Fungi</taxon>
        <taxon>Dikarya</taxon>
        <taxon>Ascomycota</taxon>
        <taxon>Pezizomycotina</taxon>
        <taxon>Sordariomycetes</taxon>
        <taxon>Sordariomycetidae</taxon>
        <taxon>Diaporthales</taxon>
        <taxon>Diaporthaceae</taxon>
        <taxon>Diaporthe</taxon>
    </lineage>
</organism>
<evidence type="ECO:0000313" key="2">
    <source>
        <dbReference type="EMBL" id="POS70424.1"/>
    </source>
</evidence>
<accession>A0A2P5HJK7</accession>
<evidence type="ECO:0000313" key="3">
    <source>
        <dbReference type="Proteomes" id="UP000094444"/>
    </source>
</evidence>
<gene>
    <name evidence="2" type="ORF">DHEL01_v211181</name>
</gene>
<name>A0A2P5HJK7_DIAHE</name>
<proteinExistence type="predicted"/>
<keyword evidence="3" id="KW-1185">Reference proteome</keyword>
<dbReference type="AlphaFoldDB" id="A0A2P5HJK7"/>
<feature type="compositionally biased region" description="Low complexity" evidence="1">
    <location>
        <begin position="296"/>
        <end position="323"/>
    </location>
</feature>
<sequence length="402" mass="44015">MQQRFHDVANKIMELMEEVLRRTEEMPPPDHDKTEAAQPEDDKTERRVVNIAANGIRRDRSNIRSASQDSNSQATSVAEESNDGASKTDRIANRVAQLKELLHERAPVGDASYIRSEEDLEEFEEALMLMRSQQVPELPAGYPETPDGFAQHCRELVETMTTQVGIDEAAAAAPADAVEAITGPTGKDSRAFTFLKYKCGIELNILAAKLMRAIRKAQIGHLSTGGRRVQRFDSFTLRFQAVTNALKRSKPLVRSAVVGGDGWITRIALNPGAELLRKRENKEKANKRRREKQSLAAGAAASTGPSTPAATPSPMQSSGQGSSAKSGMRQISPDSSPAERPSKLARTSFTDHIIPWGSLAEVAMRIILKCATTRLDSMVLEQASREAEEAEGEDDDFYGLGD</sequence>
<feature type="region of interest" description="Disordered" evidence="1">
    <location>
        <begin position="18"/>
        <end position="89"/>
    </location>
</feature>
<dbReference type="InParanoid" id="A0A2P5HJK7"/>
<evidence type="ECO:0000256" key="1">
    <source>
        <dbReference type="SAM" id="MobiDB-lite"/>
    </source>
</evidence>
<reference evidence="2" key="1">
    <citation type="submission" date="2017-09" db="EMBL/GenBank/DDBJ databases">
        <title>Polyketide synthases of a Diaporthe helianthi virulent isolate.</title>
        <authorList>
            <person name="Baroncelli R."/>
        </authorList>
    </citation>
    <scope>NUCLEOTIDE SEQUENCE [LARGE SCALE GENOMIC DNA]</scope>
    <source>
        <strain evidence="2">7/96</strain>
    </source>
</reference>
<protein>
    <submittedName>
        <fullName evidence="2">Uncharacterized protein</fullName>
    </submittedName>
</protein>
<feature type="compositionally biased region" description="Polar residues" evidence="1">
    <location>
        <begin position="63"/>
        <end position="85"/>
    </location>
</feature>
<dbReference type="EMBL" id="MAVT02001644">
    <property type="protein sequence ID" value="POS70424.1"/>
    <property type="molecule type" value="Genomic_DNA"/>
</dbReference>
<dbReference type="Proteomes" id="UP000094444">
    <property type="component" value="Unassembled WGS sequence"/>
</dbReference>
<feature type="region of interest" description="Disordered" evidence="1">
    <location>
        <begin position="278"/>
        <end position="343"/>
    </location>
</feature>
<comment type="caution">
    <text evidence="2">The sequence shown here is derived from an EMBL/GenBank/DDBJ whole genome shotgun (WGS) entry which is preliminary data.</text>
</comment>
<feature type="compositionally biased region" description="Basic and acidic residues" evidence="1">
    <location>
        <begin position="18"/>
        <end position="48"/>
    </location>
</feature>
<dbReference type="OrthoDB" id="4851482at2759"/>